<dbReference type="InterPro" id="IPR012337">
    <property type="entry name" value="RNaseH-like_sf"/>
</dbReference>
<organism evidence="2 3">
    <name type="scientific">Tanacetum coccineum</name>
    <dbReference type="NCBI Taxonomy" id="301880"/>
    <lineage>
        <taxon>Eukaryota</taxon>
        <taxon>Viridiplantae</taxon>
        <taxon>Streptophyta</taxon>
        <taxon>Embryophyta</taxon>
        <taxon>Tracheophyta</taxon>
        <taxon>Spermatophyta</taxon>
        <taxon>Magnoliopsida</taxon>
        <taxon>eudicotyledons</taxon>
        <taxon>Gunneridae</taxon>
        <taxon>Pentapetalae</taxon>
        <taxon>asterids</taxon>
        <taxon>campanulids</taxon>
        <taxon>Asterales</taxon>
        <taxon>Asteraceae</taxon>
        <taxon>Asteroideae</taxon>
        <taxon>Anthemideae</taxon>
        <taxon>Anthemidinae</taxon>
        <taxon>Tanacetum</taxon>
    </lineage>
</organism>
<evidence type="ECO:0000313" key="3">
    <source>
        <dbReference type="Proteomes" id="UP001151760"/>
    </source>
</evidence>
<dbReference type="InterPro" id="IPR036397">
    <property type="entry name" value="RNaseH_sf"/>
</dbReference>
<dbReference type="Proteomes" id="UP001151760">
    <property type="component" value="Unassembled WGS sequence"/>
</dbReference>
<feature type="region of interest" description="Disordered" evidence="1">
    <location>
        <begin position="315"/>
        <end position="369"/>
    </location>
</feature>
<evidence type="ECO:0000313" key="2">
    <source>
        <dbReference type="EMBL" id="GJT96904.1"/>
    </source>
</evidence>
<evidence type="ECO:0000256" key="1">
    <source>
        <dbReference type="SAM" id="MobiDB-lite"/>
    </source>
</evidence>
<gene>
    <name evidence="2" type="ORF">Tco_1092422</name>
</gene>
<name>A0ABQ5IB38_9ASTR</name>
<reference evidence="2" key="2">
    <citation type="submission" date="2022-01" db="EMBL/GenBank/DDBJ databases">
        <authorList>
            <person name="Yamashiro T."/>
            <person name="Shiraishi A."/>
            <person name="Satake H."/>
            <person name="Nakayama K."/>
        </authorList>
    </citation>
    <scope>NUCLEOTIDE SEQUENCE</scope>
</reference>
<proteinExistence type="predicted"/>
<protein>
    <submittedName>
        <fullName evidence="2">Ribonuclease H-like domain-containing protein</fullName>
    </submittedName>
</protein>
<dbReference type="PANTHER" id="PTHR11439:SF509">
    <property type="entry name" value="RNA-DIRECTED DNA POLYMERASE"/>
    <property type="match status" value="1"/>
</dbReference>
<feature type="compositionally biased region" description="Basic and acidic residues" evidence="1">
    <location>
        <begin position="328"/>
        <end position="340"/>
    </location>
</feature>
<dbReference type="Gene3D" id="3.30.420.10">
    <property type="entry name" value="Ribonuclease H-like superfamily/Ribonuclease H"/>
    <property type="match status" value="1"/>
</dbReference>
<dbReference type="SUPFAM" id="SSF53098">
    <property type="entry name" value="Ribonuclease H-like"/>
    <property type="match status" value="1"/>
</dbReference>
<sequence>MQRGIFFCWEWSGINNKRVSWCVNKEYLTVDVQDMDGGFVAFGGSARGGKITGKGKIRTDKEFSIARTLQQNGVAERKNKTLIKAARTMLAKENDTPIIEDWVFDSDEEDMPKGNPQQDLKDKGVIDMDALVKFFKSSRKDNMYNVDLRNVVPQGGFTCLFAKATPDESNLWNRRLGHVMNQFCEMKGIKREFSLARTPQQNEVAESKNMRLIEAARTMLADSKLPTTFWAKVVNTACLKLYETIWCPVTILNTIDHLDALTKSMNYKLVVVGNQSNGNASTKACDDASKARVETVPKQDYILLPLWTQDPSFSFSPKSSPDVGFKPLGEEENKDTKDSGNESEVPSTKEPRVDQEKENDDNSTNNINTVSSTINATSIKNNVADNNEASPFDVPDDLNMPDLEDIGIFSDAEDDDVEADMTNLDIHIPVSPIPITRIHKDHPVAQIFGDIHSTPQTRRMSKIVTEHGFALMDLPHGKRAIGTKWVYRNKKDERGIMIRNKTRLKRKSVYQPSGFEDPDFTDKVYKIEKALYGLHQAPRAWVKGDILLVQLYVDDIIFGSTKKKFGISTVKTGSTPMETLKPLMKDENAEDVDVYLYRSMIGSLMYLTSSRPDIVFDVRACARFHVTPNVSHLHAVKRIFRYLKGQPKLGLWYPKDLPFDLEAYTDSDYAGASLDRKPTT</sequence>
<feature type="compositionally biased region" description="Basic and acidic residues" evidence="1">
    <location>
        <begin position="347"/>
        <end position="356"/>
    </location>
</feature>
<dbReference type="EMBL" id="BQNB010020523">
    <property type="protein sequence ID" value="GJT96904.1"/>
    <property type="molecule type" value="Genomic_DNA"/>
</dbReference>
<comment type="caution">
    <text evidence="2">The sequence shown here is derived from an EMBL/GenBank/DDBJ whole genome shotgun (WGS) entry which is preliminary data.</text>
</comment>
<reference evidence="2" key="1">
    <citation type="journal article" date="2022" name="Int. J. Mol. Sci.">
        <title>Draft Genome of Tanacetum Coccineum: Genomic Comparison of Closely Related Tanacetum-Family Plants.</title>
        <authorList>
            <person name="Yamashiro T."/>
            <person name="Shiraishi A."/>
            <person name="Nakayama K."/>
            <person name="Satake H."/>
        </authorList>
    </citation>
    <scope>NUCLEOTIDE SEQUENCE</scope>
</reference>
<dbReference type="PANTHER" id="PTHR11439">
    <property type="entry name" value="GAG-POL-RELATED RETROTRANSPOSON"/>
    <property type="match status" value="1"/>
</dbReference>
<accession>A0ABQ5IB38</accession>
<keyword evidence="3" id="KW-1185">Reference proteome</keyword>